<organism evidence="1 2">
    <name type="scientific">Paspalum notatum var. saurae</name>
    <dbReference type="NCBI Taxonomy" id="547442"/>
    <lineage>
        <taxon>Eukaryota</taxon>
        <taxon>Viridiplantae</taxon>
        <taxon>Streptophyta</taxon>
        <taxon>Embryophyta</taxon>
        <taxon>Tracheophyta</taxon>
        <taxon>Spermatophyta</taxon>
        <taxon>Magnoliopsida</taxon>
        <taxon>Liliopsida</taxon>
        <taxon>Poales</taxon>
        <taxon>Poaceae</taxon>
        <taxon>PACMAD clade</taxon>
        <taxon>Panicoideae</taxon>
        <taxon>Andropogonodae</taxon>
        <taxon>Paspaleae</taxon>
        <taxon>Paspalinae</taxon>
        <taxon>Paspalum</taxon>
    </lineage>
</organism>
<dbReference type="EMBL" id="CP144751">
    <property type="protein sequence ID" value="WVZ83295.1"/>
    <property type="molecule type" value="Genomic_DNA"/>
</dbReference>
<keyword evidence="2" id="KW-1185">Reference proteome</keyword>
<protein>
    <submittedName>
        <fullName evidence="1">Uncharacterized protein</fullName>
    </submittedName>
</protein>
<evidence type="ECO:0000313" key="1">
    <source>
        <dbReference type="EMBL" id="WVZ83295.1"/>
    </source>
</evidence>
<gene>
    <name evidence="1" type="ORF">U9M48_030457</name>
</gene>
<name>A0AAQ3U0A9_PASNO</name>
<sequence length="84" mass="9618">MTRPSWRRLHKTPRHWQKNVLFVQWLPRMPTGSESWALKASRTERSVSLPPLLPPLFPDKEEEAAAAIDSIEGTDAVIIIATRM</sequence>
<reference evidence="1 2" key="1">
    <citation type="submission" date="2024-02" db="EMBL/GenBank/DDBJ databases">
        <title>High-quality chromosome-scale genome assembly of Pensacola bahiagrass (Paspalum notatum Flugge var. saurae).</title>
        <authorList>
            <person name="Vega J.M."/>
            <person name="Podio M."/>
            <person name="Orjuela J."/>
            <person name="Siena L.A."/>
            <person name="Pessino S.C."/>
            <person name="Combes M.C."/>
            <person name="Mariac C."/>
            <person name="Albertini E."/>
            <person name="Pupilli F."/>
            <person name="Ortiz J.P.A."/>
            <person name="Leblanc O."/>
        </authorList>
    </citation>
    <scope>NUCLEOTIDE SEQUENCE [LARGE SCALE GENOMIC DNA]</scope>
    <source>
        <strain evidence="1">R1</strain>
        <tissue evidence="1">Leaf</tissue>
    </source>
</reference>
<accession>A0AAQ3U0A9</accession>
<dbReference type="Proteomes" id="UP001341281">
    <property type="component" value="Chromosome 07"/>
</dbReference>
<proteinExistence type="predicted"/>
<dbReference type="AlphaFoldDB" id="A0AAQ3U0A9"/>
<evidence type="ECO:0000313" key="2">
    <source>
        <dbReference type="Proteomes" id="UP001341281"/>
    </source>
</evidence>